<dbReference type="PANTHER" id="PTHR12147">
    <property type="entry name" value="METALLOPEPTIDASE M28 FAMILY MEMBER"/>
    <property type="match status" value="1"/>
</dbReference>
<feature type="transmembrane region" description="Helical" evidence="20">
    <location>
        <begin position="431"/>
        <end position="459"/>
    </location>
</feature>
<evidence type="ECO:0000256" key="4">
    <source>
        <dbReference type="ARBA" id="ARBA00004477"/>
    </source>
</evidence>
<keyword evidence="17" id="KW-0325">Glycoprotein</keyword>
<evidence type="ECO:0000256" key="6">
    <source>
        <dbReference type="ARBA" id="ARBA00017435"/>
    </source>
</evidence>
<feature type="transmembrane region" description="Helical" evidence="20">
    <location>
        <begin position="44"/>
        <end position="64"/>
    </location>
</feature>
<evidence type="ECO:0000256" key="15">
    <source>
        <dbReference type="ARBA" id="ARBA00023049"/>
    </source>
</evidence>
<reference evidence="22 23" key="1">
    <citation type="submission" date="2023-12" db="EMBL/GenBank/DDBJ databases">
        <title>A high-quality genome assembly for Dillenia turbinata (Dilleniales).</title>
        <authorList>
            <person name="Chanderbali A."/>
        </authorList>
    </citation>
    <scope>NUCLEOTIDE SEQUENCE [LARGE SCALE GENOMIC DNA]</scope>
    <source>
        <strain evidence="22">LSX21</strain>
        <tissue evidence="22">Leaf</tissue>
    </source>
</reference>
<feature type="region of interest" description="Disordered" evidence="19">
    <location>
        <begin position="1"/>
        <end position="36"/>
    </location>
</feature>
<comment type="cofactor">
    <cofactor evidence="1">
        <name>Zn(2+)</name>
        <dbReference type="ChEBI" id="CHEBI:29105"/>
    </cofactor>
</comment>
<feature type="transmembrane region" description="Helical" evidence="20">
    <location>
        <begin position="471"/>
        <end position="496"/>
    </location>
</feature>
<proteinExistence type="inferred from homology"/>
<dbReference type="Gene3D" id="3.40.630.10">
    <property type="entry name" value="Zn peptidases"/>
    <property type="match status" value="1"/>
</dbReference>
<dbReference type="GO" id="GO:0046872">
    <property type="term" value="F:metal ion binding"/>
    <property type="evidence" value="ECO:0007669"/>
    <property type="project" value="UniProtKB-KW"/>
</dbReference>
<evidence type="ECO:0000313" key="23">
    <source>
        <dbReference type="Proteomes" id="UP001370490"/>
    </source>
</evidence>
<keyword evidence="10" id="KW-0479">Metal-binding</keyword>
<feature type="transmembrane region" description="Helical" evidence="20">
    <location>
        <begin position="403"/>
        <end position="424"/>
    </location>
</feature>
<dbReference type="PANTHER" id="PTHR12147:SF58">
    <property type="entry name" value="VACUOLAR MEMBRANE PROTEASE"/>
    <property type="match status" value="1"/>
</dbReference>
<feature type="domain" description="Peptidase M28" evidence="21">
    <location>
        <begin position="170"/>
        <end position="356"/>
    </location>
</feature>
<evidence type="ECO:0000256" key="9">
    <source>
        <dbReference type="ARBA" id="ARBA00022692"/>
    </source>
</evidence>
<organism evidence="22 23">
    <name type="scientific">Dillenia turbinata</name>
    <dbReference type="NCBI Taxonomy" id="194707"/>
    <lineage>
        <taxon>Eukaryota</taxon>
        <taxon>Viridiplantae</taxon>
        <taxon>Streptophyta</taxon>
        <taxon>Embryophyta</taxon>
        <taxon>Tracheophyta</taxon>
        <taxon>Spermatophyta</taxon>
        <taxon>Magnoliopsida</taxon>
        <taxon>eudicotyledons</taxon>
        <taxon>Gunneridae</taxon>
        <taxon>Pentapetalae</taxon>
        <taxon>Dilleniales</taxon>
        <taxon>Dilleniaceae</taxon>
        <taxon>Dillenia</taxon>
    </lineage>
</organism>
<dbReference type="GO" id="GO:0005774">
    <property type="term" value="C:vacuolar membrane"/>
    <property type="evidence" value="ECO:0007669"/>
    <property type="project" value="UniProtKB-SubCell"/>
</dbReference>
<dbReference type="InterPro" id="IPR045175">
    <property type="entry name" value="M28_fam"/>
</dbReference>
<evidence type="ECO:0000256" key="14">
    <source>
        <dbReference type="ARBA" id="ARBA00022989"/>
    </source>
</evidence>
<evidence type="ECO:0000256" key="3">
    <source>
        <dbReference type="ARBA" id="ARBA00004128"/>
    </source>
</evidence>
<feature type="transmembrane region" description="Helical" evidence="20">
    <location>
        <begin position="659"/>
        <end position="679"/>
    </location>
</feature>
<evidence type="ECO:0000256" key="11">
    <source>
        <dbReference type="ARBA" id="ARBA00022801"/>
    </source>
</evidence>
<comment type="similarity">
    <text evidence="5">Belongs to the peptidase M28 family.</text>
</comment>
<dbReference type="CDD" id="cd03875">
    <property type="entry name" value="M28_Fxna_like"/>
    <property type="match status" value="1"/>
</dbReference>
<evidence type="ECO:0000256" key="8">
    <source>
        <dbReference type="ARBA" id="ARBA00022670"/>
    </source>
</evidence>
<evidence type="ECO:0000256" key="1">
    <source>
        <dbReference type="ARBA" id="ARBA00001947"/>
    </source>
</evidence>
<evidence type="ECO:0000259" key="21">
    <source>
        <dbReference type="Pfam" id="PF04389"/>
    </source>
</evidence>
<evidence type="ECO:0000256" key="20">
    <source>
        <dbReference type="SAM" id="Phobius"/>
    </source>
</evidence>
<gene>
    <name evidence="22" type="ORF">RJ641_005400</name>
</gene>
<keyword evidence="9 20" id="KW-0812">Transmembrane</keyword>
<evidence type="ECO:0000256" key="19">
    <source>
        <dbReference type="SAM" id="MobiDB-lite"/>
    </source>
</evidence>
<sequence length="928" mass="101796">MRQRTRGSSKEPKPAVKEQSNSSGVDNKNQRTDGLGIPKRSTQLILTLFLLVAYSSWGVFHYQFQSLPMPLRAEEAGKRGFSEEEAMEHVKALTKLGPHSVGTDALDLAVQYVLKASEEIKKTAHWEVDVQVDFFHAKSGANRLVSGLFMGKTLVYSDLNHVILRILPKYASEAGDNAILVSSHIDTVFSTDGAGDCSSCVAVMLELARAISHWAHGFKNSIIFLFNTGEEEGLNGAHSFITQHSWSSTIRMAIDLEAMGIGGQSSIFQAGPHPLAIENYAMVAKYPSGQIVAQDIFSAGIIKSATDFQVYKEVAGLSGLDFAFTDNGAVYHTKNDKLQLLRPGSLQHLGENVLAFLRQSASSSLLSGGGASDLHDKTAQDSAIYFDIMGYFMVVYRQHLANMLHYSVILQSALIWMTSLLMGGYPAAISLVLSCLSVMLMWILALTFAALAAFILPFISSSPVPYVANPWLTVGLFGAPAFLGALSGQHFGFLILQKYLSRSYSNRTKALSPSIRDDLAKLEAERWLYKSGIIQWLLLLLLGTYYKIGSSYIALVWLVSPSFAYGLLEATLSPARLPKQLKTATVLIAFSVPIIVSGGTLIRLAGAMIGMVVRFERNPGGSPEWLANAIIAAYIAMIICLTFVYLLSYVHLSGAKRPIVFASCMLFVLSVIAVASGIVPPFTEDYSRTVVHIVDTTQAYGEKQEPVSYLSLFSTTPGKLSKEAEHIKEGYLCGREKPIDFVTFSVKYGCQSYDDSRTGWSKTDIPTLGVVSDRKEQNRVTLVSIDTKVSTRWALAINTEHIEDFELQAWNAANAEELVPLGNKTSAYGWHIIQFSGGRHAPTRFDLTLFWVKNSSEVTRKFDGPDRNQQLLKLRTDVDRITPKAGKVLKKLPPWCSLFGKSTSPHTLAFLSSLPSVLEKNRGGNRGA</sequence>
<evidence type="ECO:0000256" key="2">
    <source>
        <dbReference type="ARBA" id="ARBA00003273"/>
    </source>
</evidence>
<evidence type="ECO:0000256" key="12">
    <source>
        <dbReference type="ARBA" id="ARBA00022824"/>
    </source>
</evidence>
<dbReference type="GO" id="GO:0006508">
    <property type="term" value="P:proteolysis"/>
    <property type="evidence" value="ECO:0007669"/>
    <property type="project" value="UniProtKB-KW"/>
</dbReference>
<dbReference type="Pfam" id="PF04389">
    <property type="entry name" value="Peptidase_M28"/>
    <property type="match status" value="1"/>
</dbReference>
<feature type="transmembrane region" description="Helical" evidence="20">
    <location>
        <begin position="584"/>
        <end position="613"/>
    </location>
</feature>
<evidence type="ECO:0000256" key="17">
    <source>
        <dbReference type="ARBA" id="ARBA00023180"/>
    </source>
</evidence>
<comment type="caution">
    <text evidence="22">The sequence shown here is derived from an EMBL/GenBank/DDBJ whole genome shotgun (WGS) entry which is preliminary data.</text>
</comment>
<keyword evidence="15" id="KW-0482">Metalloprotease</keyword>
<comment type="subcellular location">
    <subcellularLocation>
        <location evidence="4">Endoplasmic reticulum membrane</location>
        <topology evidence="4">Multi-pass membrane protein</topology>
    </subcellularLocation>
    <subcellularLocation>
        <location evidence="3">Vacuole membrane</location>
        <topology evidence="3">Multi-pass membrane protein</topology>
    </subcellularLocation>
</comment>
<evidence type="ECO:0000256" key="18">
    <source>
        <dbReference type="ARBA" id="ARBA00031512"/>
    </source>
</evidence>
<keyword evidence="14 20" id="KW-1133">Transmembrane helix</keyword>
<name>A0AAN8V7Z9_9MAGN</name>
<keyword evidence="23" id="KW-1185">Reference proteome</keyword>
<protein>
    <recommendedName>
        <fullName evidence="6">Vacuolar membrane protease</fullName>
    </recommendedName>
    <alternativeName>
        <fullName evidence="18">FXNA-related family protease 1</fullName>
    </alternativeName>
</protein>
<dbReference type="Proteomes" id="UP001370490">
    <property type="component" value="Unassembled WGS sequence"/>
</dbReference>
<keyword evidence="7" id="KW-0926">Vacuole</keyword>
<comment type="function">
    <text evidence="2">May be involved in vacuolar sorting and osmoregulation.</text>
</comment>
<dbReference type="GO" id="GO:0008235">
    <property type="term" value="F:metalloexopeptidase activity"/>
    <property type="evidence" value="ECO:0007669"/>
    <property type="project" value="InterPro"/>
</dbReference>
<evidence type="ECO:0000256" key="10">
    <source>
        <dbReference type="ARBA" id="ARBA00022723"/>
    </source>
</evidence>
<keyword evidence="8" id="KW-0645">Protease</keyword>
<dbReference type="SUPFAM" id="SSF53187">
    <property type="entry name" value="Zn-dependent exopeptidases"/>
    <property type="match status" value="1"/>
</dbReference>
<evidence type="ECO:0000313" key="22">
    <source>
        <dbReference type="EMBL" id="KAK6929195.1"/>
    </source>
</evidence>
<dbReference type="EMBL" id="JBAMMX010000013">
    <property type="protein sequence ID" value="KAK6929195.1"/>
    <property type="molecule type" value="Genomic_DNA"/>
</dbReference>
<dbReference type="GO" id="GO:0005789">
    <property type="term" value="C:endoplasmic reticulum membrane"/>
    <property type="evidence" value="ECO:0007669"/>
    <property type="project" value="UniProtKB-SubCell"/>
</dbReference>
<keyword evidence="13" id="KW-0862">Zinc</keyword>
<dbReference type="FunFam" id="3.40.630.10:FF:000008">
    <property type="entry name" value="Endoplasmic reticulum metallopeptidase 1"/>
    <property type="match status" value="1"/>
</dbReference>
<evidence type="ECO:0000256" key="13">
    <source>
        <dbReference type="ARBA" id="ARBA00022833"/>
    </source>
</evidence>
<evidence type="ECO:0000256" key="7">
    <source>
        <dbReference type="ARBA" id="ARBA00022554"/>
    </source>
</evidence>
<keyword evidence="11" id="KW-0378">Hydrolase</keyword>
<keyword evidence="16 20" id="KW-0472">Membrane</keyword>
<feature type="compositionally biased region" description="Polar residues" evidence="19">
    <location>
        <begin position="18"/>
        <end position="27"/>
    </location>
</feature>
<evidence type="ECO:0000256" key="16">
    <source>
        <dbReference type="ARBA" id="ARBA00023136"/>
    </source>
</evidence>
<feature type="transmembrane region" description="Helical" evidence="20">
    <location>
        <begin position="625"/>
        <end position="647"/>
    </location>
</feature>
<accession>A0AAN8V7Z9</accession>
<evidence type="ECO:0000256" key="5">
    <source>
        <dbReference type="ARBA" id="ARBA00010918"/>
    </source>
</evidence>
<dbReference type="InterPro" id="IPR007484">
    <property type="entry name" value="Peptidase_M28"/>
</dbReference>
<keyword evidence="12" id="KW-0256">Endoplasmic reticulum</keyword>
<dbReference type="InterPro" id="IPR048024">
    <property type="entry name" value="Fxna-like_M28_dom"/>
</dbReference>
<dbReference type="AlphaFoldDB" id="A0AAN8V7Z9"/>